<organism evidence="3">
    <name type="scientific">Nippostrongylus brasiliensis</name>
    <name type="common">Rat hookworm</name>
    <dbReference type="NCBI Taxonomy" id="27835"/>
    <lineage>
        <taxon>Eukaryota</taxon>
        <taxon>Metazoa</taxon>
        <taxon>Ecdysozoa</taxon>
        <taxon>Nematoda</taxon>
        <taxon>Chromadorea</taxon>
        <taxon>Rhabditida</taxon>
        <taxon>Rhabditina</taxon>
        <taxon>Rhabditomorpha</taxon>
        <taxon>Strongyloidea</taxon>
        <taxon>Heligmosomidae</taxon>
        <taxon>Nippostrongylus</taxon>
    </lineage>
</organism>
<dbReference type="WBParaSite" id="NBR_0001778601-mRNA-1">
    <property type="protein sequence ID" value="NBR_0001778601-mRNA-1"/>
    <property type="gene ID" value="NBR_0001778601"/>
</dbReference>
<evidence type="ECO:0000313" key="2">
    <source>
        <dbReference type="Proteomes" id="UP000271162"/>
    </source>
</evidence>
<name>A0A0N4YL32_NIPBR</name>
<evidence type="ECO:0000313" key="3">
    <source>
        <dbReference type="WBParaSite" id="NBR_0001778601-mRNA-1"/>
    </source>
</evidence>
<sequence length="89" mass="9535">MGHLRGRIVIDLPGKAALVCSVPRSIPVGESDLPVNDADAVSKFHKSSLTVFFTVAGGRQAARAQCQSLVLRLAQMHRTASHRSDQLEG</sequence>
<reference evidence="3" key="1">
    <citation type="submission" date="2017-02" db="UniProtKB">
        <authorList>
            <consortium name="WormBaseParasite"/>
        </authorList>
    </citation>
    <scope>IDENTIFICATION</scope>
</reference>
<keyword evidence="2" id="KW-1185">Reference proteome</keyword>
<evidence type="ECO:0000313" key="1">
    <source>
        <dbReference type="EMBL" id="VDL81505.1"/>
    </source>
</evidence>
<dbReference type="Proteomes" id="UP000271162">
    <property type="component" value="Unassembled WGS sequence"/>
</dbReference>
<reference evidence="1 2" key="2">
    <citation type="submission" date="2018-11" db="EMBL/GenBank/DDBJ databases">
        <authorList>
            <consortium name="Pathogen Informatics"/>
        </authorList>
    </citation>
    <scope>NUCLEOTIDE SEQUENCE [LARGE SCALE GENOMIC DNA]</scope>
</reference>
<proteinExistence type="predicted"/>
<protein>
    <submittedName>
        <fullName evidence="1 3">Uncharacterized protein</fullName>
    </submittedName>
</protein>
<accession>A0A0N4YL32</accession>
<gene>
    <name evidence="1" type="ORF">NBR_LOCUS17787</name>
</gene>
<dbReference type="EMBL" id="UYSL01022976">
    <property type="protein sequence ID" value="VDL81505.1"/>
    <property type="molecule type" value="Genomic_DNA"/>
</dbReference>
<dbReference type="AlphaFoldDB" id="A0A0N4YL32"/>